<protein>
    <recommendedName>
        <fullName evidence="3">HEAT repeat protein</fullName>
    </recommendedName>
</protein>
<geneLocation type="plasmid" evidence="1 2">
    <name>pCadTS8_1</name>
</geneLocation>
<evidence type="ECO:0008006" key="3">
    <source>
        <dbReference type="Google" id="ProtNLM"/>
    </source>
</evidence>
<sequence>MTTQKHNLDNSAQLEQLQVHKQSALAESNLTQLLSKKTLRSISRRELKLALQQNPYQLIDFIKTYNSADAFETRLLLDVIFQFNDEYREQVALELLKSENNQFRIAGYRLLASANSETPDATGSKLRRVIEHSYMESSNEVLVQVFSGLASHAITEDVSEDIRQRIQAAAAPFDTDLAVESTRLLAKFESQKIIDGRIEKHLSSNSKRVVMQTLNLLYELQSVSEVTKRNLQKIADNPQFDSEIRATAKAILMQV</sequence>
<reference evidence="1" key="1">
    <citation type="submission" date="2022-10" db="EMBL/GenBank/DDBJ databases">
        <title>Catenovulum adriacola sp. nov. isolated in the Harbour of Susak.</title>
        <authorList>
            <person name="Schoch T."/>
            <person name="Reich S.J."/>
            <person name="Stoeferle S."/>
            <person name="Flaiz M."/>
            <person name="Kazda M."/>
            <person name="Riedel C.U."/>
            <person name="Duerre P."/>
        </authorList>
    </citation>
    <scope>NUCLEOTIDE SEQUENCE</scope>
    <source>
        <strain evidence="1">TS8</strain>
        <plasmid evidence="1">pCadTS8_1</plasmid>
    </source>
</reference>
<dbReference type="Proteomes" id="UP001163726">
    <property type="component" value="Plasmid pCadTS8_1"/>
</dbReference>
<evidence type="ECO:0000313" key="1">
    <source>
        <dbReference type="EMBL" id="WAJ71807.1"/>
    </source>
</evidence>
<dbReference type="EMBL" id="CP109966">
    <property type="protein sequence ID" value="WAJ71807.1"/>
    <property type="molecule type" value="Genomic_DNA"/>
</dbReference>
<proteinExistence type="predicted"/>
<accession>A0ABY7ARB5</accession>
<dbReference type="RefSeq" id="WP_268076529.1">
    <property type="nucleotide sequence ID" value="NZ_CP109966.1"/>
</dbReference>
<evidence type="ECO:0000313" key="2">
    <source>
        <dbReference type="Proteomes" id="UP001163726"/>
    </source>
</evidence>
<keyword evidence="1" id="KW-0614">Plasmid</keyword>
<keyword evidence="2" id="KW-1185">Reference proteome</keyword>
<gene>
    <name evidence="1" type="ORF">OLW01_15830</name>
</gene>
<name>A0ABY7ARB5_9ALTE</name>
<organism evidence="1 2">
    <name type="scientific">Catenovulum adriaticum</name>
    <dbReference type="NCBI Taxonomy" id="2984846"/>
    <lineage>
        <taxon>Bacteria</taxon>
        <taxon>Pseudomonadati</taxon>
        <taxon>Pseudomonadota</taxon>
        <taxon>Gammaproteobacteria</taxon>
        <taxon>Alteromonadales</taxon>
        <taxon>Alteromonadaceae</taxon>
        <taxon>Catenovulum</taxon>
    </lineage>
</organism>